<dbReference type="Proteomes" id="UP001521911">
    <property type="component" value="Unassembled WGS sequence"/>
</dbReference>
<organism evidence="2 3">
    <name type="scientific">Corynebacterium singulare</name>
    <dbReference type="NCBI Taxonomy" id="161899"/>
    <lineage>
        <taxon>Bacteria</taxon>
        <taxon>Bacillati</taxon>
        <taxon>Actinomycetota</taxon>
        <taxon>Actinomycetes</taxon>
        <taxon>Mycobacteriales</taxon>
        <taxon>Corynebacteriaceae</taxon>
        <taxon>Corynebacterium</taxon>
    </lineage>
</organism>
<feature type="region of interest" description="Disordered" evidence="1">
    <location>
        <begin position="27"/>
        <end position="56"/>
    </location>
</feature>
<protein>
    <submittedName>
        <fullName evidence="2">CGLAU_01105 family protein</fullName>
    </submittedName>
</protein>
<proteinExistence type="predicted"/>
<comment type="caution">
    <text evidence="2">The sequence shown here is derived from an EMBL/GenBank/DDBJ whole genome shotgun (WGS) entry which is preliminary data.</text>
</comment>
<accession>A0ABS9PU91</accession>
<gene>
    <name evidence="2" type="ORF">MHK08_07370</name>
</gene>
<keyword evidence="3" id="KW-1185">Reference proteome</keyword>
<feature type="region of interest" description="Disordered" evidence="1">
    <location>
        <begin position="73"/>
        <end position="151"/>
    </location>
</feature>
<name>A0ABS9PU91_9CORY</name>
<dbReference type="RefSeq" id="WP_239180320.1">
    <property type="nucleotide sequence ID" value="NZ_JAKRDF010000007.1"/>
</dbReference>
<dbReference type="EMBL" id="JAKRDF010000007">
    <property type="protein sequence ID" value="MCG7276286.1"/>
    <property type="molecule type" value="Genomic_DNA"/>
</dbReference>
<evidence type="ECO:0000313" key="3">
    <source>
        <dbReference type="Proteomes" id="UP001521911"/>
    </source>
</evidence>
<evidence type="ECO:0000313" key="2">
    <source>
        <dbReference type="EMBL" id="MCG7276286.1"/>
    </source>
</evidence>
<feature type="compositionally biased region" description="Low complexity" evidence="1">
    <location>
        <begin position="32"/>
        <end position="49"/>
    </location>
</feature>
<dbReference type="NCBIfam" id="NF040480">
    <property type="entry name" value="CGLAU_01105_fam"/>
    <property type="match status" value="1"/>
</dbReference>
<feature type="compositionally biased region" description="Basic and acidic residues" evidence="1">
    <location>
        <begin position="113"/>
        <end position="124"/>
    </location>
</feature>
<sequence>MSVFDSIKNAGTSAFDVAKDFGGRFKEERQNQAQSAQADRIARAADAAGMGDGTAKEESFFDRVTSTAKNIGESVSSAARETRNSESFEKAREDFSTAFTETREGVEEAINNAKEKRAAERAEGQEPQGPRNPYSPKPNDNIIDGEVVDEN</sequence>
<feature type="compositionally biased region" description="Basic and acidic residues" evidence="1">
    <location>
        <begin position="80"/>
        <end position="106"/>
    </location>
</feature>
<evidence type="ECO:0000256" key="1">
    <source>
        <dbReference type="SAM" id="MobiDB-lite"/>
    </source>
</evidence>
<reference evidence="2 3" key="1">
    <citation type="submission" date="2022-02" db="EMBL/GenBank/DDBJ databases">
        <title>Uncovering new skin microbiome diversity through culturing and metagenomics.</title>
        <authorList>
            <person name="Conlan S."/>
            <person name="Deming C."/>
            <person name="Nisc Comparative Sequencing Program N."/>
            <person name="Segre J.A."/>
        </authorList>
    </citation>
    <scope>NUCLEOTIDE SEQUENCE [LARGE SCALE GENOMIC DNA]</scope>
    <source>
        <strain evidence="2 3">ACRQV</strain>
    </source>
</reference>